<name>A0A2T3MK14_9GAMM</name>
<feature type="transmembrane region" description="Helical" evidence="1">
    <location>
        <begin position="123"/>
        <end position="141"/>
    </location>
</feature>
<dbReference type="Proteomes" id="UP000241954">
    <property type="component" value="Unassembled WGS sequence"/>
</dbReference>
<dbReference type="AlphaFoldDB" id="A0A2T3MK14"/>
<sequence>MIKNKYPKWLALCYIIFFIALGLNPAFRAVWIAEAIPLAIVFLFLVLSYRYFVFSNLAYTLMAVWLVLHNIGAHYTFANVPFDWINHLLDSNRNHFDRFAHFSIGLYAFPIAEFLVRKNHCKPIIAALFGLFAIMATAAAYEIVEWWYAISAGSEAGIEFLGSQGDIWDAQQDMLADTLGAITSLIIFFIAKPYNINNNNKKH</sequence>
<keyword evidence="1" id="KW-1133">Transmembrane helix</keyword>
<evidence type="ECO:0000256" key="1">
    <source>
        <dbReference type="SAM" id="Phobius"/>
    </source>
</evidence>
<feature type="transmembrane region" description="Helical" evidence="1">
    <location>
        <begin position="56"/>
        <end position="78"/>
    </location>
</feature>
<dbReference type="InterPro" id="IPR058534">
    <property type="entry name" value="YjdF"/>
</dbReference>
<dbReference type="InterPro" id="IPR014509">
    <property type="entry name" value="YjdF-like"/>
</dbReference>
<feature type="transmembrane region" description="Helical" evidence="1">
    <location>
        <begin position="98"/>
        <end position="116"/>
    </location>
</feature>
<dbReference type="EMBL" id="PYLW01000012">
    <property type="protein sequence ID" value="PSV96096.1"/>
    <property type="molecule type" value="Genomic_DNA"/>
</dbReference>
<evidence type="ECO:0000313" key="3">
    <source>
        <dbReference type="Proteomes" id="UP000241954"/>
    </source>
</evidence>
<accession>A0A2T3MK14</accession>
<dbReference type="PIRSF" id="PIRSF020606">
    <property type="entry name" value="UCP020606"/>
    <property type="match status" value="1"/>
</dbReference>
<gene>
    <name evidence="2" type="ORF">C9I88_12280</name>
</gene>
<dbReference type="RefSeq" id="WP_107237483.1">
    <property type="nucleotide sequence ID" value="NZ_PYLW01000012.1"/>
</dbReference>
<feature type="transmembrane region" description="Helical" evidence="1">
    <location>
        <begin position="174"/>
        <end position="191"/>
    </location>
</feature>
<feature type="transmembrane region" description="Helical" evidence="1">
    <location>
        <begin position="29"/>
        <end position="49"/>
    </location>
</feature>
<feature type="transmembrane region" description="Helical" evidence="1">
    <location>
        <begin position="7"/>
        <end position="23"/>
    </location>
</feature>
<reference evidence="2 3" key="1">
    <citation type="submission" date="2018-01" db="EMBL/GenBank/DDBJ databases">
        <title>Whole genome sequencing of Histamine producing bacteria.</title>
        <authorList>
            <person name="Butler K."/>
        </authorList>
    </citation>
    <scope>NUCLEOTIDE SEQUENCE [LARGE SCALE GENOMIC DNA]</scope>
    <source>
        <strain evidence="2 3">NCIMB 13481</strain>
    </source>
</reference>
<proteinExistence type="predicted"/>
<comment type="caution">
    <text evidence="2">The sequence shown here is derived from an EMBL/GenBank/DDBJ whole genome shotgun (WGS) entry which is preliminary data.</text>
</comment>
<evidence type="ECO:0000313" key="2">
    <source>
        <dbReference type="EMBL" id="PSV96096.1"/>
    </source>
</evidence>
<organism evidence="2 3">
    <name type="scientific">Photobacterium iliopiscarium</name>
    <dbReference type="NCBI Taxonomy" id="56192"/>
    <lineage>
        <taxon>Bacteria</taxon>
        <taxon>Pseudomonadati</taxon>
        <taxon>Pseudomonadota</taxon>
        <taxon>Gammaproteobacteria</taxon>
        <taxon>Vibrionales</taxon>
        <taxon>Vibrionaceae</taxon>
        <taxon>Photobacterium</taxon>
    </lineage>
</organism>
<keyword evidence="1" id="KW-0472">Membrane</keyword>
<keyword evidence="1" id="KW-0812">Transmembrane</keyword>
<dbReference type="Pfam" id="PF09997">
    <property type="entry name" value="DUF2238"/>
    <property type="match status" value="1"/>
</dbReference>
<protein>
    <submittedName>
        <fullName evidence="2">DUF2238 domain-containing protein</fullName>
    </submittedName>
</protein>